<feature type="domain" description="Catalase core" evidence="17">
    <location>
        <begin position="11"/>
        <end position="395"/>
    </location>
</feature>
<evidence type="ECO:0000256" key="1">
    <source>
        <dbReference type="ARBA" id="ARBA00001971"/>
    </source>
</evidence>
<feature type="active site" evidence="14">
    <location>
        <position position="131"/>
    </location>
</feature>
<gene>
    <name evidence="18" type="ORF">SAMN05216337_100625</name>
</gene>
<dbReference type="PROSITE" id="PS00438">
    <property type="entry name" value="CATALASE_2"/>
    <property type="match status" value="1"/>
</dbReference>
<dbReference type="InterPro" id="IPR020835">
    <property type="entry name" value="Catalase_sf"/>
</dbReference>
<dbReference type="InterPro" id="IPR024708">
    <property type="entry name" value="Catalase_AS"/>
</dbReference>
<dbReference type="InterPro" id="IPR002226">
    <property type="entry name" value="Catalase_haem_BS"/>
</dbReference>
<evidence type="ECO:0000256" key="2">
    <source>
        <dbReference type="ARBA" id="ARBA00002974"/>
    </source>
</evidence>
<dbReference type="GO" id="GO:0005737">
    <property type="term" value="C:cytoplasm"/>
    <property type="evidence" value="ECO:0007669"/>
    <property type="project" value="TreeGrafter"/>
</dbReference>
<evidence type="ECO:0000256" key="8">
    <source>
        <dbReference type="ARBA" id="ARBA00022723"/>
    </source>
</evidence>
<evidence type="ECO:0000256" key="5">
    <source>
        <dbReference type="ARBA" id="ARBA00012314"/>
    </source>
</evidence>
<dbReference type="PRINTS" id="PR00067">
    <property type="entry name" value="CATALASE"/>
</dbReference>
<evidence type="ECO:0000256" key="3">
    <source>
        <dbReference type="ARBA" id="ARBA00004418"/>
    </source>
</evidence>
<feature type="active site" evidence="14">
    <location>
        <position position="58"/>
    </location>
</feature>
<evidence type="ECO:0000256" key="13">
    <source>
        <dbReference type="ARBA" id="ARBA00049254"/>
    </source>
</evidence>
<proteinExistence type="inferred from homology"/>
<dbReference type="Gene3D" id="2.40.180.10">
    <property type="entry name" value="Catalase core domain"/>
    <property type="match status" value="1"/>
</dbReference>
<evidence type="ECO:0000256" key="9">
    <source>
        <dbReference type="ARBA" id="ARBA00022764"/>
    </source>
</evidence>
<evidence type="ECO:0000313" key="18">
    <source>
        <dbReference type="EMBL" id="SDC93072.1"/>
    </source>
</evidence>
<keyword evidence="10 16" id="KW-0560">Oxidoreductase</keyword>
<keyword evidence="12 16" id="KW-0376">Hydrogen peroxide</keyword>
<dbReference type="PIRSF" id="PIRSF038928">
    <property type="entry name" value="Catalase_clade1-3"/>
    <property type="match status" value="1"/>
</dbReference>
<evidence type="ECO:0000256" key="16">
    <source>
        <dbReference type="RuleBase" id="RU000498"/>
    </source>
</evidence>
<evidence type="ECO:0000256" key="6">
    <source>
        <dbReference type="ARBA" id="ARBA00022559"/>
    </source>
</evidence>
<dbReference type="AlphaFoldDB" id="A0A1G6QL12"/>
<dbReference type="FunFam" id="2.40.180.10:FF:000001">
    <property type="entry name" value="Catalase"/>
    <property type="match status" value="1"/>
</dbReference>
<accession>A0A1G6QL12</accession>
<keyword evidence="7 15" id="KW-0349">Heme</keyword>
<organism evidence="18 19">
    <name type="scientific">Bradyrhizobium brasilense</name>
    <dbReference type="NCBI Taxonomy" id="1419277"/>
    <lineage>
        <taxon>Bacteria</taxon>
        <taxon>Pseudomonadati</taxon>
        <taxon>Pseudomonadota</taxon>
        <taxon>Alphaproteobacteria</taxon>
        <taxon>Hyphomicrobiales</taxon>
        <taxon>Nitrobacteraceae</taxon>
        <taxon>Bradyrhizobium</taxon>
    </lineage>
</organism>
<comment type="catalytic activity">
    <reaction evidence="13 16">
        <text>2 H2O2 = O2 + 2 H2O</text>
        <dbReference type="Rhea" id="RHEA:20309"/>
        <dbReference type="ChEBI" id="CHEBI:15377"/>
        <dbReference type="ChEBI" id="CHEBI:15379"/>
        <dbReference type="ChEBI" id="CHEBI:16240"/>
        <dbReference type="EC" id="1.11.1.6"/>
    </reaction>
</comment>
<evidence type="ECO:0000256" key="4">
    <source>
        <dbReference type="ARBA" id="ARBA00005329"/>
    </source>
</evidence>
<dbReference type="InterPro" id="IPR010582">
    <property type="entry name" value="Catalase_immune_responsive"/>
</dbReference>
<comment type="function">
    <text evidence="2">Decomposes hydrogen peroxide into water and oxygen; serves to protect cells from the toxic effects of hydrogen peroxide.</text>
</comment>
<evidence type="ECO:0000256" key="7">
    <source>
        <dbReference type="ARBA" id="ARBA00022617"/>
    </source>
</evidence>
<dbReference type="PROSITE" id="PS51402">
    <property type="entry name" value="CATALASE_3"/>
    <property type="match status" value="1"/>
</dbReference>
<keyword evidence="8 15" id="KW-0479">Metal-binding</keyword>
<dbReference type="PROSITE" id="PS00437">
    <property type="entry name" value="CATALASE_1"/>
    <property type="match status" value="1"/>
</dbReference>
<dbReference type="PANTHER" id="PTHR11465">
    <property type="entry name" value="CATALASE"/>
    <property type="match status" value="1"/>
</dbReference>
<dbReference type="Proteomes" id="UP000199245">
    <property type="component" value="Unassembled WGS sequence"/>
</dbReference>
<dbReference type="SUPFAM" id="SSF56634">
    <property type="entry name" value="Heme-dependent catalase-like"/>
    <property type="match status" value="1"/>
</dbReference>
<dbReference type="EMBL" id="FMZW01000006">
    <property type="protein sequence ID" value="SDC93072.1"/>
    <property type="molecule type" value="Genomic_DNA"/>
</dbReference>
<comment type="similarity">
    <text evidence="4 16">Belongs to the catalase family.</text>
</comment>
<evidence type="ECO:0000313" key="19">
    <source>
        <dbReference type="Proteomes" id="UP000199245"/>
    </source>
</evidence>
<dbReference type="RefSeq" id="WP_092081744.1">
    <property type="nucleotide sequence ID" value="NZ_FMZW01000006.1"/>
</dbReference>
<evidence type="ECO:0000256" key="14">
    <source>
        <dbReference type="PIRSR" id="PIRSR038928-1"/>
    </source>
</evidence>
<keyword evidence="11 15" id="KW-0408">Iron</keyword>
<protein>
    <recommendedName>
        <fullName evidence="5 16">Catalase</fullName>
        <ecNumber evidence="5 16">1.11.1.6</ecNumber>
    </recommendedName>
</protein>
<evidence type="ECO:0000256" key="15">
    <source>
        <dbReference type="PIRSR" id="PIRSR038928-2"/>
    </source>
</evidence>
<dbReference type="GO" id="GO:0042597">
    <property type="term" value="C:periplasmic space"/>
    <property type="evidence" value="ECO:0007669"/>
    <property type="project" value="UniProtKB-SubCell"/>
</dbReference>
<dbReference type="InterPro" id="IPR040333">
    <property type="entry name" value="Catalase_3"/>
</dbReference>
<name>A0A1G6QL12_9BRAD</name>
<dbReference type="GO" id="GO:0020037">
    <property type="term" value="F:heme binding"/>
    <property type="evidence" value="ECO:0007669"/>
    <property type="project" value="InterPro"/>
</dbReference>
<evidence type="ECO:0000259" key="17">
    <source>
        <dbReference type="SMART" id="SM01060"/>
    </source>
</evidence>
<evidence type="ECO:0000256" key="10">
    <source>
        <dbReference type="ARBA" id="ARBA00023002"/>
    </source>
</evidence>
<comment type="cofactor">
    <cofactor evidence="1 15">
        <name>heme</name>
        <dbReference type="ChEBI" id="CHEBI:30413"/>
    </cofactor>
</comment>
<dbReference type="GO" id="GO:0046872">
    <property type="term" value="F:metal ion binding"/>
    <property type="evidence" value="ECO:0007669"/>
    <property type="project" value="UniProtKB-KW"/>
</dbReference>
<dbReference type="Pfam" id="PF00199">
    <property type="entry name" value="Catalase"/>
    <property type="match status" value="1"/>
</dbReference>
<dbReference type="Pfam" id="PF06628">
    <property type="entry name" value="Catalase-rel"/>
    <property type="match status" value="1"/>
</dbReference>
<evidence type="ECO:0000256" key="12">
    <source>
        <dbReference type="ARBA" id="ARBA00023324"/>
    </source>
</evidence>
<dbReference type="GO" id="GO:0042542">
    <property type="term" value="P:response to hydrogen peroxide"/>
    <property type="evidence" value="ECO:0007669"/>
    <property type="project" value="TreeGrafter"/>
</dbReference>
<dbReference type="InterPro" id="IPR018028">
    <property type="entry name" value="Catalase"/>
</dbReference>
<evidence type="ECO:0000256" key="11">
    <source>
        <dbReference type="ARBA" id="ARBA00023004"/>
    </source>
</evidence>
<dbReference type="InterPro" id="IPR011614">
    <property type="entry name" value="Catalase_core"/>
</dbReference>
<reference evidence="18 19" key="1">
    <citation type="submission" date="2016-10" db="EMBL/GenBank/DDBJ databases">
        <authorList>
            <person name="de Groot N.N."/>
        </authorList>
    </citation>
    <scope>NUCLEOTIDE SEQUENCE [LARGE SCALE GENOMIC DNA]</scope>
    <source>
        <strain evidence="18 19">R5</strain>
    </source>
</reference>
<keyword evidence="9" id="KW-0574">Periplasm</keyword>
<dbReference type="SMART" id="SM01060">
    <property type="entry name" value="Catalase"/>
    <property type="match status" value="1"/>
</dbReference>
<dbReference type="GO" id="GO:0004096">
    <property type="term" value="F:catalase activity"/>
    <property type="evidence" value="ECO:0007669"/>
    <property type="project" value="UniProtKB-EC"/>
</dbReference>
<keyword evidence="6 16" id="KW-0575">Peroxidase</keyword>
<dbReference type="InterPro" id="IPR024711">
    <property type="entry name" value="Catalase_clade1/3"/>
</dbReference>
<sequence>MSDETKRPFLTHASGAPVADNVNILTAGPRGPALLQDVWLIEKLAHFHREVIPERRMHAKGAGAHGTFTVTHDITRYTKASIFSEIGKQTPMFARFSTVAGERGAADAERDIRGFALKFYTDEGNWDVVGNNTPVFFFRDPLRFIDLNHAIKRHPRTGVRDPDMNWDFWTLLPEALHQVTIVMSERGIPKSFRHQHGFGSHTYSMINADNERVWVKFHFRTRQGVQNLTDAEAEALVGKDRESHQRDLFQSIERGDFPRWTLFIQVMTDAQAKAFPFNPFDLTKVWPKADYPLIEVGYFELNRNPENFFAEVEQAAFTPANVVPGIGYSPDKMLQARLFSYGDAQRYRLGVNHHQIPVNAPKCPFHGYHRDGAMRTDGNLGATLTYWPNSHGEWTDQPQLNEPPLELSGAAAHWDHRLDDDHWQQPGDLFRKMNAAQKQALFDNTARQVGNASKHIQERHVANCSKADPAYGKGVADALARFAAGNL</sequence>
<dbReference type="EC" id="1.11.1.6" evidence="5 16"/>
<comment type="subcellular location">
    <subcellularLocation>
        <location evidence="3">Periplasm</location>
    </subcellularLocation>
</comment>
<dbReference type="GO" id="GO:0042744">
    <property type="term" value="P:hydrogen peroxide catabolic process"/>
    <property type="evidence" value="ECO:0007669"/>
    <property type="project" value="UniProtKB-KW"/>
</dbReference>
<feature type="binding site" description="axial binding residue" evidence="15">
    <location>
        <position position="341"/>
    </location>
    <ligand>
        <name>heme</name>
        <dbReference type="ChEBI" id="CHEBI:30413"/>
    </ligand>
    <ligandPart>
        <name>Fe</name>
        <dbReference type="ChEBI" id="CHEBI:18248"/>
    </ligandPart>
</feature>
<dbReference type="CDD" id="cd08156">
    <property type="entry name" value="catalase_clade_3"/>
    <property type="match status" value="1"/>
</dbReference>
<dbReference type="PANTHER" id="PTHR11465:SF61">
    <property type="entry name" value="CATALASE"/>
    <property type="match status" value="1"/>
</dbReference>